<organism evidence="1 2">
    <name type="scientific">Candidatus Flavonifractor merdigallinarum</name>
    <dbReference type="NCBI Taxonomy" id="2838589"/>
    <lineage>
        <taxon>Bacteria</taxon>
        <taxon>Bacillati</taxon>
        <taxon>Bacillota</taxon>
        <taxon>Clostridia</taxon>
        <taxon>Eubacteriales</taxon>
        <taxon>Oscillospiraceae</taxon>
        <taxon>Flavonifractor</taxon>
    </lineage>
</organism>
<protein>
    <submittedName>
        <fullName evidence="1">Spore cortex-lytic protein</fullName>
    </submittedName>
</protein>
<sequence length="130" mass="13574">MASSGTIITHVYTSRAEIPVSGALVALLQPNPGGKATLLALRITDESGRTAPVRLATPDLSQGTSPGGSVPYTLIDLWCEAPGYGYQVVESIEIYPGVETVQDVELIPLSRPENIGSTNGNTTVITPPTL</sequence>
<evidence type="ECO:0000313" key="1">
    <source>
        <dbReference type="EMBL" id="HIY21550.1"/>
    </source>
</evidence>
<evidence type="ECO:0000313" key="2">
    <source>
        <dbReference type="Proteomes" id="UP000823868"/>
    </source>
</evidence>
<gene>
    <name evidence="1" type="ORF">H9841_06590</name>
</gene>
<name>A0A9D1Y8P2_9FIRM</name>
<dbReference type="Proteomes" id="UP000823868">
    <property type="component" value="Unassembled WGS sequence"/>
</dbReference>
<reference evidence="1" key="1">
    <citation type="journal article" date="2021" name="PeerJ">
        <title>Extensive microbial diversity within the chicken gut microbiome revealed by metagenomics and culture.</title>
        <authorList>
            <person name="Gilroy R."/>
            <person name="Ravi A."/>
            <person name="Getino M."/>
            <person name="Pursley I."/>
            <person name="Horton D.L."/>
            <person name="Alikhan N.F."/>
            <person name="Baker D."/>
            <person name="Gharbi K."/>
            <person name="Hall N."/>
            <person name="Watson M."/>
            <person name="Adriaenssens E.M."/>
            <person name="Foster-Nyarko E."/>
            <person name="Jarju S."/>
            <person name="Secka A."/>
            <person name="Antonio M."/>
            <person name="Oren A."/>
            <person name="Chaudhuri R.R."/>
            <person name="La Ragione R."/>
            <person name="Hildebrand F."/>
            <person name="Pallen M.J."/>
        </authorList>
    </citation>
    <scope>NUCLEOTIDE SEQUENCE</scope>
    <source>
        <strain evidence="1">ChiBcec16_6824</strain>
    </source>
</reference>
<reference evidence="1" key="2">
    <citation type="submission" date="2021-04" db="EMBL/GenBank/DDBJ databases">
        <authorList>
            <person name="Gilroy R."/>
        </authorList>
    </citation>
    <scope>NUCLEOTIDE SEQUENCE</scope>
    <source>
        <strain evidence="1">ChiBcec16_6824</strain>
    </source>
</reference>
<dbReference type="AlphaFoldDB" id="A0A9D1Y8P2"/>
<proteinExistence type="predicted"/>
<dbReference type="EMBL" id="DXDX01000121">
    <property type="protein sequence ID" value="HIY21550.1"/>
    <property type="molecule type" value="Genomic_DNA"/>
</dbReference>
<accession>A0A9D1Y8P2</accession>
<comment type="caution">
    <text evidence="1">The sequence shown here is derived from an EMBL/GenBank/DDBJ whole genome shotgun (WGS) entry which is preliminary data.</text>
</comment>